<dbReference type="AlphaFoldDB" id="A0A4Q1DBT0"/>
<comment type="caution">
    <text evidence="2">The sequence shown here is derived from an EMBL/GenBank/DDBJ whole genome shotgun (WGS) entry which is preliminary data.</text>
</comment>
<proteinExistence type="predicted"/>
<dbReference type="RefSeq" id="WP_129001804.1">
    <property type="nucleotide sequence ID" value="NZ_SDHZ01000001.1"/>
</dbReference>
<organism evidence="2 3">
    <name type="scientific">Filimonas effusa</name>
    <dbReference type="NCBI Taxonomy" id="2508721"/>
    <lineage>
        <taxon>Bacteria</taxon>
        <taxon>Pseudomonadati</taxon>
        <taxon>Bacteroidota</taxon>
        <taxon>Chitinophagia</taxon>
        <taxon>Chitinophagales</taxon>
        <taxon>Chitinophagaceae</taxon>
        <taxon>Filimonas</taxon>
    </lineage>
</organism>
<name>A0A4Q1DBT0_9BACT</name>
<evidence type="ECO:0000313" key="2">
    <source>
        <dbReference type="EMBL" id="RXK86053.1"/>
    </source>
</evidence>
<reference evidence="2 3" key="1">
    <citation type="submission" date="2019-01" db="EMBL/GenBank/DDBJ databases">
        <title>Filimonas sp. strain TTM-71.</title>
        <authorList>
            <person name="Chen W.-M."/>
        </authorList>
    </citation>
    <scope>NUCLEOTIDE SEQUENCE [LARGE SCALE GENOMIC DNA]</scope>
    <source>
        <strain evidence="2 3">TTM-71</strain>
    </source>
</reference>
<accession>A0A4Q1DBT0</accession>
<keyword evidence="3" id="KW-1185">Reference proteome</keyword>
<evidence type="ECO:0000313" key="3">
    <source>
        <dbReference type="Proteomes" id="UP000290545"/>
    </source>
</evidence>
<feature type="chain" id="PRO_5020209638" evidence="1">
    <location>
        <begin position="23"/>
        <end position="495"/>
    </location>
</feature>
<feature type="signal peptide" evidence="1">
    <location>
        <begin position="1"/>
        <end position="22"/>
    </location>
</feature>
<keyword evidence="1" id="KW-0732">Signal</keyword>
<gene>
    <name evidence="2" type="ORF">ESB13_04380</name>
</gene>
<sequence>MKIGSFLAPYLALLLGSQSLHAQNRPETPLRNYSTAVIARVAEVSALTGLPVERQKLLADYYNRRDSLMASLASTAGTSADRFRSLADSMTRELDDLLRGNERVRYYEAIHNDYFNWEAVETAAWLRKKYHISPHLQTVIYAFIKEKNEGLNKVFSAKATNDISPVTHSLLNHYDSLSAIYKTAAVGQLWLEQKLKELDAISPLGEKEKQLIEDQFLALCLKKGGGYDRNFKAALQFASGKKEYFNLLYRDSIRQLAEVRGEKELQDMSYKYGLPELLVRKIRPLVLEKCRKDQEYQSRMPYGRQRDSLEKDNSERSWAAIKQVLIRAGYFRLGDSRYTAAMRYQKALALTNEQMDSLAAFNYQLDISTYIYSLIDPWIKLDASVMVGMKLEKLLRPGQYDTLLKIESHPHALTATQKDWSNLKKYNMVTEQDSAAVFTTVFFYHLSQTVVQRRYLHNPTLARQIGQRLIDSKPAILRKLDAAIKMNEYNNVSMN</sequence>
<dbReference type="EMBL" id="SDHZ01000001">
    <property type="protein sequence ID" value="RXK86053.1"/>
    <property type="molecule type" value="Genomic_DNA"/>
</dbReference>
<protein>
    <submittedName>
        <fullName evidence="2">Uncharacterized protein</fullName>
    </submittedName>
</protein>
<dbReference type="Proteomes" id="UP000290545">
    <property type="component" value="Unassembled WGS sequence"/>
</dbReference>
<evidence type="ECO:0000256" key="1">
    <source>
        <dbReference type="SAM" id="SignalP"/>
    </source>
</evidence>